<feature type="domain" description="Glycoside hydrolase family 2" evidence="7">
    <location>
        <begin position="690"/>
        <end position="791"/>
    </location>
</feature>
<dbReference type="EMBL" id="JBDPZD010000002">
    <property type="protein sequence ID" value="MEO3691998.1"/>
    <property type="molecule type" value="Genomic_DNA"/>
</dbReference>
<feature type="domain" description="Glycoside hydrolase family 2 immunoglobulin-like beta-sandwich" evidence="4">
    <location>
        <begin position="224"/>
        <end position="314"/>
    </location>
</feature>
<dbReference type="Gene3D" id="3.20.20.80">
    <property type="entry name" value="Glycosidases"/>
    <property type="match status" value="1"/>
</dbReference>
<dbReference type="InterPro" id="IPR006103">
    <property type="entry name" value="Glyco_hydro_2_cat"/>
</dbReference>
<dbReference type="SUPFAM" id="SSF51445">
    <property type="entry name" value="(Trans)glycosidases"/>
    <property type="match status" value="1"/>
</dbReference>
<dbReference type="SUPFAM" id="SSF49785">
    <property type="entry name" value="Galactose-binding domain-like"/>
    <property type="match status" value="1"/>
</dbReference>
<dbReference type="NCBIfam" id="NF041462">
    <property type="entry name" value="GalA"/>
    <property type="match status" value="1"/>
</dbReference>
<dbReference type="InterPro" id="IPR017853">
    <property type="entry name" value="GH"/>
</dbReference>
<evidence type="ECO:0000256" key="2">
    <source>
        <dbReference type="ARBA" id="ARBA00022801"/>
    </source>
</evidence>
<organism evidence="8 9">
    <name type="scientific">Roseateles paludis</name>
    <dbReference type="NCBI Taxonomy" id="3145238"/>
    <lineage>
        <taxon>Bacteria</taxon>
        <taxon>Pseudomonadati</taxon>
        <taxon>Pseudomonadota</taxon>
        <taxon>Betaproteobacteria</taxon>
        <taxon>Burkholderiales</taxon>
        <taxon>Sphaerotilaceae</taxon>
        <taxon>Roseateles</taxon>
    </lineage>
</organism>
<dbReference type="InterPro" id="IPR006102">
    <property type="entry name" value="Ig-like_GH2"/>
</dbReference>
<dbReference type="InterPro" id="IPR040605">
    <property type="entry name" value="Glyco_hydro2_dom5"/>
</dbReference>
<evidence type="ECO:0000256" key="1">
    <source>
        <dbReference type="ARBA" id="ARBA00007401"/>
    </source>
</evidence>
<dbReference type="Pfam" id="PF16355">
    <property type="entry name" value="DUF4982"/>
    <property type="match status" value="1"/>
</dbReference>
<dbReference type="InterPro" id="IPR008979">
    <property type="entry name" value="Galactose-bd-like_sf"/>
</dbReference>
<evidence type="ECO:0000259" key="6">
    <source>
        <dbReference type="Pfam" id="PF16355"/>
    </source>
</evidence>
<protein>
    <submittedName>
        <fullName evidence="8">Beta-galactosidase GalA</fullName>
    </submittedName>
</protein>
<sequence length="941" mass="103666">MKRRTLLQAGAAGLTPAASITLAGAAHTGREVLALTQGWRFHDGDIPFPKILGHGWTYGSAKAGNAQGAAAPDYDDSDWPLVNLPHDFAASQPIEQAANVAQGYRRRGMAWYRQSIRFEPEDRGRHLELQIDGAATHATVWFNGTLVHHNFSGYNEMAIDLTPYATFGDALNTLVVRVDAVAMEGWWYEGAGLYREVRIVKRAATHIVTDGVFAHPVKRPEGWVIPIEVTVATLADKTQPVTVECELQDARGSHAKASVRAQVPLLRQAVAKLQIKHDKPELWSPASPHLYRVVTRVLQGGQVLDETTTPCGFRTQHFDADRGFFLNGQPLKIQGVCIHQDHAGVGVAVPPALIDFRLRRLKELGCNAIRASHNAQDRAFMDACDRLGFLVMAENRLFNPSPQYVKQQLKWLVRRDRNHPCVFMWSVFNEEPMQGTEGGYEMVRRMREVVRDLDTSRPVTAAMNDGLFTPLNVSHALDVLGFNYQQDQYDAVHKARPKLPLMSSEDTSAFMLRGYYGPRDDKRHLIPSYDDDAADWGATHRKAWKAIAERPFIAGGFVWTGFDYHGEPTPYEWPSNSSVFGIMDLCGFEKTAFHIHQAQWVHDRPVLALAPHWNWPGREGQPVKVMVCSNLDEVGLELNGRLLGRQSVDRWTMNHWQVPYEAGTLRALGWKAGRLVAKAQVETVGPPTALRLVADRSSLRGDGVDVVPVRVEAIDAQGRAHPLASSMVQFRIEGGEIIGLGNGDSNSTEPEKGDRRSLFHGLAQVIVRSTAGGTGELKLSAAAEGLQGTSISLALTPAAAPRQQATGTSVQLLQWWQRAPQQATAPDPQLQPPPQDMNSWQGFQAGGLLPAATAPGYVLCAINHTPYSRIRREGGWVEALSVTGRCEVYSNGTLLGRKTEAASAPLRLRLPPGEGQRRLAFVFQVEAGEKVGLGGVVRVRV</sequence>
<evidence type="ECO:0000256" key="3">
    <source>
        <dbReference type="ARBA" id="ARBA00023295"/>
    </source>
</evidence>
<keyword evidence="3" id="KW-0326">Glycosidase</keyword>
<dbReference type="SUPFAM" id="SSF49303">
    <property type="entry name" value="beta-Galactosidase/glucuronidase domain"/>
    <property type="match status" value="1"/>
</dbReference>
<keyword evidence="2" id="KW-0378">Hydrolase</keyword>
<feature type="domain" description="Glycoside hydrolase family 2 catalytic" evidence="5">
    <location>
        <begin position="321"/>
        <end position="560"/>
    </location>
</feature>
<dbReference type="InterPro" id="IPR013783">
    <property type="entry name" value="Ig-like_fold"/>
</dbReference>
<accession>A0ABV0G2N8</accession>
<dbReference type="PANTHER" id="PTHR42732">
    <property type="entry name" value="BETA-GALACTOSIDASE"/>
    <property type="match status" value="1"/>
</dbReference>
<name>A0ABV0G2N8_9BURK</name>
<proteinExistence type="inferred from homology"/>
<comment type="caution">
    <text evidence="8">The sequence shown here is derived from an EMBL/GenBank/DDBJ whole genome shotgun (WGS) entry which is preliminary data.</text>
</comment>
<dbReference type="Proteomes" id="UP001495147">
    <property type="component" value="Unassembled WGS sequence"/>
</dbReference>
<evidence type="ECO:0000313" key="9">
    <source>
        <dbReference type="Proteomes" id="UP001495147"/>
    </source>
</evidence>
<dbReference type="InterPro" id="IPR006101">
    <property type="entry name" value="Glyco_hydro_2"/>
</dbReference>
<evidence type="ECO:0000313" key="8">
    <source>
        <dbReference type="EMBL" id="MEO3691998.1"/>
    </source>
</evidence>
<gene>
    <name evidence="8" type="primary">galA</name>
    <name evidence="8" type="ORF">ABDJ85_10995</name>
</gene>
<dbReference type="PROSITE" id="PS00608">
    <property type="entry name" value="GLYCOSYL_HYDROL_F2_2"/>
    <property type="match status" value="1"/>
</dbReference>
<evidence type="ECO:0000259" key="5">
    <source>
        <dbReference type="Pfam" id="PF02836"/>
    </source>
</evidence>
<evidence type="ECO:0000259" key="7">
    <source>
        <dbReference type="Pfam" id="PF18565"/>
    </source>
</evidence>
<dbReference type="InterPro" id="IPR036156">
    <property type="entry name" value="Beta-gal/glucu_dom_sf"/>
</dbReference>
<reference evidence="8 9" key="1">
    <citation type="submission" date="2024-05" db="EMBL/GenBank/DDBJ databases">
        <title>Roseateles sp. DJS-2-20 16S ribosomal RNA gene Genome sequencing and assembly.</title>
        <authorList>
            <person name="Woo H."/>
        </authorList>
    </citation>
    <scope>NUCLEOTIDE SEQUENCE [LARGE SCALE GENOMIC DNA]</scope>
    <source>
        <strain evidence="8 9">DJS-2-20</strain>
    </source>
</reference>
<evidence type="ECO:0000259" key="4">
    <source>
        <dbReference type="Pfam" id="PF00703"/>
    </source>
</evidence>
<dbReference type="Pfam" id="PF18565">
    <property type="entry name" value="Glyco_hydro2_C5"/>
    <property type="match status" value="1"/>
</dbReference>
<dbReference type="Pfam" id="PF02836">
    <property type="entry name" value="Glyco_hydro_2_C"/>
    <property type="match status" value="1"/>
</dbReference>
<dbReference type="InterPro" id="IPR051913">
    <property type="entry name" value="GH2_Domain-Containing"/>
</dbReference>
<dbReference type="RefSeq" id="WP_347704804.1">
    <property type="nucleotide sequence ID" value="NZ_JBDPZD010000002.1"/>
</dbReference>
<dbReference type="Pfam" id="PF00703">
    <property type="entry name" value="Glyco_hydro_2"/>
    <property type="match status" value="1"/>
</dbReference>
<keyword evidence="9" id="KW-1185">Reference proteome</keyword>
<dbReference type="InterPro" id="IPR048230">
    <property type="entry name" value="GalA-like"/>
</dbReference>
<dbReference type="InterPro" id="IPR023232">
    <property type="entry name" value="Glyco_hydro_2_AS"/>
</dbReference>
<dbReference type="Gene3D" id="2.60.120.260">
    <property type="entry name" value="Galactose-binding domain-like"/>
    <property type="match status" value="1"/>
</dbReference>
<dbReference type="PANTHER" id="PTHR42732:SF1">
    <property type="entry name" value="BETA-MANNOSIDASE"/>
    <property type="match status" value="1"/>
</dbReference>
<dbReference type="Gene3D" id="2.60.40.10">
    <property type="entry name" value="Immunoglobulins"/>
    <property type="match status" value="3"/>
</dbReference>
<comment type="similarity">
    <text evidence="1">Belongs to the glycosyl hydrolase 2 family.</text>
</comment>
<feature type="domain" description="DUF4982" evidence="6">
    <location>
        <begin position="620"/>
        <end position="677"/>
    </location>
</feature>
<dbReference type="PRINTS" id="PR00132">
    <property type="entry name" value="GLHYDRLASE2"/>
</dbReference>
<dbReference type="InterPro" id="IPR032311">
    <property type="entry name" value="DUF4982"/>
</dbReference>